<keyword evidence="2" id="KW-1133">Transmembrane helix</keyword>
<proteinExistence type="predicted"/>
<feature type="transmembrane region" description="Helical" evidence="2">
    <location>
        <begin position="65"/>
        <end position="83"/>
    </location>
</feature>
<feature type="region of interest" description="Disordered" evidence="1">
    <location>
        <begin position="105"/>
        <end position="126"/>
    </location>
</feature>
<comment type="caution">
    <text evidence="3">The sequence shown here is derived from an EMBL/GenBank/DDBJ whole genome shotgun (WGS) entry which is preliminary data.</text>
</comment>
<evidence type="ECO:0000313" key="3">
    <source>
        <dbReference type="EMBL" id="TQD77718.1"/>
    </source>
</evidence>
<evidence type="ECO:0000256" key="2">
    <source>
        <dbReference type="SAM" id="Phobius"/>
    </source>
</evidence>
<keyword evidence="2" id="KW-0812">Transmembrane</keyword>
<evidence type="ECO:0000313" key="4">
    <source>
        <dbReference type="Proteomes" id="UP000315295"/>
    </source>
</evidence>
<gene>
    <name evidence="3" type="ORF">C1H46_036742</name>
</gene>
<dbReference type="AlphaFoldDB" id="A0A540KU33"/>
<dbReference type="EMBL" id="VIEB01000946">
    <property type="protein sequence ID" value="TQD77718.1"/>
    <property type="molecule type" value="Genomic_DNA"/>
</dbReference>
<keyword evidence="2" id="KW-0472">Membrane</keyword>
<evidence type="ECO:0000256" key="1">
    <source>
        <dbReference type="SAM" id="MobiDB-lite"/>
    </source>
</evidence>
<reference evidence="3 4" key="1">
    <citation type="journal article" date="2019" name="G3 (Bethesda)">
        <title>Sequencing of a Wild Apple (Malus baccata) Genome Unravels the Differences Between Cultivated and Wild Apple Species Regarding Disease Resistance and Cold Tolerance.</title>
        <authorList>
            <person name="Chen X."/>
        </authorList>
    </citation>
    <scope>NUCLEOTIDE SEQUENCE [LARGE SCALE GENOMIC DNA]</scope>
    <source>
        <strain evidence="4">cv. Shandingzi</strain>
        <tissue evidence="3">Leaves</tissue>
    </source>
</reference>
<feature type="transmembrane region" description="Helical" evidence="2">
    <location>
        <begin position="37"/>
        <end position="59"/>
    </location>
</feature>
<dbReference type="STRING" id="106549.A0A540KU33"/>
<accession>A0A540KU33</accession>
<sequence>MRIPHKFTITPMKTIQLVTKRPTHQKSKSTRINHQHLAMAIVTLFTLFNFAGFFFFYLHHEEIPTFENLLLALVFVAFTLFLANKNKGLINRSVSVLKHSWERMQSGAASTGSTRPTKVRSWSSGS</sequence>
<organism evidence="3 4">
    <name type="scientific">Malus baccata</name>
    <name type="common">Siberian crab apple</name>
    <name type="synonym">Pyrus baccata</name>
    <dbReference type="NCBI Taxonomy" id="106549"/>
    <lineage>
        <taxon>Eukaryota</taxon>
        <taxon>Viridiplantae</taxon>
        <taxon>Streptophyta</taxon>
        <taxon>Embryophyta</taxon>
        <taxon>Tracheophyta</taxon>
        <taxon>Spermatophyta</taxon>
        <taxon>Magnoliopsida</taxon>
        <taxon>eudicotyledons</taxon>
        <taxon>Gunneridae</taxon>
        <taxon>Pentapetalae</taxon>
        <taxon>rosids</taxon>
        <taxon>fabids</taxon>
        <taxon>Rosales</taxon>
        <taxon>Rosaceae</taxon>
        <taxon>Amygdaloideae</taxon>
        <taxon>Maleae</taxon>
        <taxon>Malus</taxon>
    </lineage>
</organism>
<keyword evidence="4" id="KW-1185">Reference proteome</keyword>
<dbReference type="Proteomes" id="UP000315295">
    <property type="component" value="Unassembled WGS sequence"/>
</dbReference>
<protein>
    <submittedName>
        <fullName evidence="3">Uncharacterized protein</fullName>
    </submittedName>
</protein>
<name>A0A540KU33_MALBA</name>
<feature type="compositionally biased region" description="Polar residues" evidence="1">
    <location>
        <begin position="107"/>
        <end position="126"/>
    </location>
</feature>